<proteinExistence type="predicted"/>
<accession>A0A1Q8F2L0</accession>
<comment type="caution">
    <text evidence="1">The sequence shown here is derived from an EMBL/GenBank/DDBJ whole genome shotgun (WGS) entry which is preliminary data.</text>
</comment>
<organism evidence="1 2">
    <name type="scientific">Aeromonas veronii</name>
    <dbReference type="NCBI Taxonomy" id="654"/>
    <lineage>
        <taxon>Bacteria</taxon>
        <taxon>Pseudomonadati</taxon>
        <taxon>Pseudomonadota</taxon>
        <taxon>Gammaproteobacteria</taxon>
        <taxon>Aeromonadales</taxon>
        <taxon>Aeromonadaceae</taxon>
        <taxon>Aeromonas</taxon>
    </lineage>
</organism>
<evidence type="ECO:0000313" key="2">
    <source>
        <dbReference type="Proteomes" id="UP000241986"/>
    </source>
</evidence>
<dbReference type="Pfam" id="PF14189">
    <property type="entry name" value="DUF4312"/>
    <property type="match status" value="1"/>
</dbReference>
<evidence type="ECO:0000313" key="1">
    <source>
        <dbReference type="EMBL" id="PTH79475.1"/>
    </source>
</evidence>
<dbReference type="EMBL" id="PZKL01000041">
    <property type="protein sequence ID" value="PTH79475.1"/>
    <property type="molecule type" value="Genomic_DNA"/>
</dbReference>
<dbReference type="AlphaFoldDB" id="A0A1Q8F2L0"/>
<dbReference type="InterPro" id="IPR020037">
    <property type="entry name" value="DUF4312"/>
</dbReference>
<protein>
    <submittedName>
        <fullName evidence="1">Cytoplasmic protein</fullName>
    </submittedName>
</protein>
<dbReference type="Proteomes" id="UP000241986">
    <property type="component" value="Unassembled WGS sequence"/>
</dbReference>
<gene>
    <name evidence="1" type="ORF">DAA48_19415</name>
</gene>
<dbReference type="RefSeq" id="WP_019444839.1">
    <property type="nucleotide sequence ID" value="NZ_AP022281.1"/>
</dbReference>
<dbReference type="NCBIfam" id="TIGR03578">
    <property type="entry name" value="EF_0831"/>
    <property type="match status" value="1"/>
</dbReference>
<sequence length="98" mass="11338">MKENFTTQVIVNGKGTTRQQAFASALSQVQPTLLKDNQQVLLRIEPVDVQVLKAEESVRVEKFLFFFLPRQRREYRVQLEIKVQVTSLDVAKVTFTQV</sequence>
<name>A0A1Q8F2L0_AERVE</name>
<dbReference type="OrthoDB" id="6433960at2"/>
<reference evidence="1 2" key="1">
    <citation type="submission" date="2018-03" db="EMBL/GenBank/DDBJ databases">
        <title>Aeromonas veronii whole genome sequencing and analysis.</title>
        <authorList>
            <person name="Xie H."/>
            <person name="Liu T."/>
            <person name="Wang K."/>
        </authorList>
    </citation>
    <scope>NUCLEOTIDE SEQUENCE [LARGE SCALE GENOMIC DNA]</scope>
    <source>
        <strain evidence="1 2">XH.VA.1</strain>
    </source>
</reference>